<accession>A0A7G2CWW0</accession>
<reference evidence="2 3" key="1">
    <citation type="submission" date="2020-08" db="EMBL/GenBank/DDBJ databases">
        <authorList>
            <person name="Newling K."/>
            <person name="Davey J."/>
            <person name="Forrester S."/>
        </authorList>
    </citation>
    <scope>NUCLEOTIDE SEQUENCE [LARGE SCALE GENOMIC DNA]</scope>
    <source>
        <strain evidence="3">Crithidia deanei Carvalho (ATCC PRA-265)</strain>
    </source>
</reference>
<feature type="region of interest" description="Disordered" evidence="1">
    <location>
        <begin position="1"/>
        <end position="39"/>
    </location>
</feature>
<organism evidence="2 3">
    <name type="scientific">Angomonas deanei</name>
    <dbReference type="NCBI Taxonomy" id="59799"/>
    <lineage>
        <taxon>Eukaryota</taxon>
        <taxon>Discoba</taxon>
        <taxon>Euglenozoa</taxon>
        <taxon>Kinetoplastea</taxon>
        <taxon>Metakinetoplastina</taxon>
        <taxon>Trypanosomatida</taxon>
        <taxon>Trypanosomatidae</taxon>
        <taxon>Strigomonadinae</taxon>
        <taxon>Angomonas</taxon>
    </lineage>
</organism>
<keyword evidence="3" id="KW-1185">Reference proteome</keyword>
<gene>
    <name evidence="2" type="ORF">ADEAN_001049900</name>
</gene>
<dbReference type="SUPFAM" id="SSF118359">
    <property type="entry name" value="Expressed protein At2g23090/F21P24.15"/>
    <property type="match status" value="1"/>
</dbReference>
<dbReference type="InterPro" id="IPR026939">
    <property type="entry name" value="ZNF706/At2g23090_sf"/>
</dbReference>
<name>A0A7G2CWW0_9TRYP</name>
<sequence>MPSGNGCRVNKQRERNEKKNSKGANKHDSEDLKKHEQSKNAVQCTVCFQGFPRTVRRPELEQHMQKHDKSGKTFEELYPAFSE</sequence>
<protein>
    <submittedName>
        <fullName evidence="2">Zinc-binding, putative</fullName>
    </submittedName>
</protein>
<dbReference type="AlphaFoldDB" id="A0A7G2CWW0"/>
<evidence type="ECO:0000256" key="1">
    <source>
        <dbReference type="SAM" id="MobiDB-lite"/>
    </source>
</evidence>
<dbReference type="Gene3D" id="4.10.1050.10">
    <property type="entry name" value="At2g23090-like"/>
    <property type="match status" value="1"/>
</dbReference>
<dbReference type="EMBL" id="LR877173">
    <property type="protein sequence ID" value="CAD2222943.1"/>
    <property type="molecule type" value="Genomic_DNA"/>
</dbReference>
<dbReference type="VEuPathDB" id="TriTrypDB:ADEAN_001049900"/>
<evidence type="ECO:0000313" key="3">
    <source>
        <dbReference type="Proteomes" id="UP000515908"/>
    </source>
</evidence>
<feature type="compositionally biased region" description="Basic and acidic residues" evidence="1">
    <location>
        <begin position="11"/>
        <end position="38"/>
    </location>
</feature>
<dbReference type="Proteomes" id="UP000515908">
    <property type="component" value="Chromosome 29"/>
</dbReference>
<evidence type="ECO:0000313" key="2">
    <source>
        <dbReference type="EMBL" id="CAD2222943.1"/>
    </source>
</evidence>
<proteinExistence type="predicted"/>